<sequence length="142" mass="15319">MCDCEPAASLLAKALFPNIDKNPISLFKNAPKPSRGTETALYHGTIITMSGGELSPVEAMAIQGDEILAAGSLEYIRGKAGSQVPVNELGDHCVVPGFIEPHCLILNFGPLEVTQIKEAKQKVEREAQKLPNGCRIIVYFAR</sequence>
<comment type="caution">
    <text evidence="1">The sequence shown here is derived from an EMBL/GenBank/DDBJ whole genome shotgun (WGS) entry which is preliminary data.</text>
</comment>
<evidence type="ECO:0000313" key="1">
    <source>
        <dbReference type="EMBL" id="KAF7504635.1"/>
    </source>
</evidence>
<dbReference type="EMBL" id="JAACFV010000131">
    <property type="protein sequence ID" value="KAF7504635.1"/>
    <property type="molecule type" value="Genomic_DNA"/>
</dbReference>
<evidence type="ECO:0008006" key="3">
    <source>
        <dbReference type="Google" id="ProtNLM"/>
    </source>
</evidence>
<gene>
    <name evidence="1" type="ORF">GJ744_001989</name>
</gene>
<dbReference type="Proteomes" id="UP000606974">
    <property type="component" value="Unassembled WGS sequence"/>
</dbReference>
<dbReference type="PANTHER" id="PTHR22642:SF2">
    <property type="entry name" value="PROTEIN LONG AFTER FAR-RED 3"/>
    <property type="match status" value="1"/>
</dbReference>
<reference evidence="1" key="1">
    <citation type="submission" date="2020-02" db="EMBL/GenBank/DDBJ databases">
        <authorList>
            <person name="Palmer J.M."/>
        </authorList>
    </citation>
    <scope>NUCLEOTIDE SEQUENCE</scope>
    <source>
        <strain evidence="1">EPUS1.4</strain>
        <tissue evidence="1">Thallus</tissue>
    </source>
</reference>
<dbReference type="InterPro" id="IPR011059">
    <property type="entry name" value="Metal-dep_hydrolase_composite"/>
</dbReference>
<accession>A0A8H7AGA3</accession>
<organism evidence="1 2">
    <name type="scientific">Endocarpon pusillum</name>
    <dbReference type="NCBI Taxonomy" id="364733"/>
    <lineage>
        <taxon>Eukaryota</taxon>
        <taxon>Fungi</taxon>
        <taxon>Dikarya</taxon>
        <taxon>Ascomycota</taxon>
        <taxon>Pezizomycotina</taxon>
        <taxon>Eurotiomycetes</taxon>
        <taxon>Chaetothyriomycetidae</taxon>
        <taxon>Verrucariales</taxon>
        <taxon>Verrucariaceae</taxon>
        <taxon>Endocarpon</taxon>
    </lineage>
</organism>
<dbReference type="AlphaFoldDB" id="A0A8H7AGA3"/>
<dbReference type="OrthoDB" id="3501663at2759"/>
<dbReference type="PANTHER" id="PTHR22642">
    <property type="entry name" value="IMIDAZOLONEPROPIONASE"/>
    <property type="match status" value="1"/>
</dbReference>
<keyword evidence="2" id="KW-1185">Reference proteome</keyword>
<name>A0A8H7AGA3_9EURO</name>
<evidence type="ECO:0000313" key="2">
    <source>
        <dbReference type="Proteomes" id="UP000606974"/>
    </source>
</evidence>
<proteinExistence type="predicted"/>
<dbReference type="SUPFAM" id="SSF51338">
    <property type="entry name" value="Composite domain of metallo-dependent hydrolases"/>
    <property type="match status" value="1"/>
</dbReference>
<protein>
    <recommendedName>
        <fullName evidence="3">Amidohydrolase-related domain-containing protein</fullName>
    </recommendedName>
</protein>
<dbReference type="GO" id="GO:0016810">
    <property type="term" value="F:hydrolase activity, acting on carbon-nitrogen (but not peptide) bonds"/>
    <property type="evidence" value="ECO:0007669"/>
    <property type="project" value="InterPro"/>
</dbReference>
<dbReference type="Gene3D" id="2.30.40.10">
    <property type="entry name" value="Urease, subunit C, domain 1"/>
    <property type="match status" value="1"/>
</dbReference>